<sequence length="80" mass="8718">MTWLLLSTNTASGDRIPSAADVFHLDNSTVQHTQLARGSKGLTGWTVVKITVMCALMKLFGLIRRNHQVAGIAIHSHPKP</sequence>
<keyword evidence="4" id="KW-1185">Reference proteome</keyword>
<keyword evidence="1" id="KW-1133">Transmembrane helix</keyword>
<evidence type="ECO:0000313" key="5">
    <source>
        <dbReference type="Proteomes" id="UP000325313"/>
    </source>
</evidence>
<protein>
    <submittedName>
        <fullName evidence="3">Uncharacterized protein</fullName>
    </submittedName>
</protein>
<evidence type="ECO:0000313" key="2">
    <source>
        <dbReference type="EMBL" id="KAA1078598.1"/>
    </source>
</evidence>
<dbReference type="EMBL" id="VDEP01000449">
    <property type="protein sequence ID" value="KAA1078598.1"/>
    <property type="molecule type" value="Genomic_DNA"/>
</dbReference>
<keyword evidence="1" id="KW-0812">Transmembrane</keyword>
<name>A0A5B0N6S7_PUCGR</name>
<comment type="caution">
    <text evidence="3">The sequence shown here is derived from an EMBL/GenBank/DDBJ whole genome shotgun (WGS) entry which is preliminary data.</text>
</comment>
<dbReference type="Proteomes" id="UP000324748">
    <property type="component" value="Unassembled WGS sequence"/>
</dbReference>
<evidence type="ECO:0000313" key="3">
    <source>
        <dbReference type="EMBL" id="KAA1084204.1"/>
    </source>
</evidence>
<dbReference type="Proteomes" id="UP000325313">
    <property type="component" value="Unassembled WGS sequence"/>
</dbReference>
<dbReference type="AlphaFoldDB" id="A0A5B0N6S7"/>
<organism evidence="3 4">
    <name type="scientific">Puccinia graminis f. sp. tritici</name>
    <dbReference type="NCBI Taxonomy" id="56615"/>
    <lineage>
        <taxon>Eukaryota</taxon>
        <taxon>Fungi</taxon>
        <taxon>Dikarya</taxon>
        <taxon>Basidiomycota</taxon>
        <taxon>Pucciniomycotina</taxon>
        <taxon>Pucciniomycetes</taxon>
        <taxon>Pucciniales</taxon>
        <taxon>Pucciniaceae</taxon>
        <taxon>Puccinia</taxon>
    </lineage>
</organism>
<feature type="transmembrane region" description="Helical" evidence="1">
    <location>
        <begin position="42"/>
        <end position="63"/>
    </location>
</feature>
<dbReference type="EMBL" id="VSWC01000118">
    <property type="protein sequence ID" value="KAA1084204.1"/>
    <property type="molecule type" value="Genomic_DNA"/>
</dbReference>
<accession>A0A5B0N6S7</accession>
<evidence type="ECO:0000256" key="1">
    <source>
        <dbReference type="SAM" id="Phobius"/>
    </source>
</evidence>
<proteinExistence type="predicted"/>
<evidence type="ECO:0000313" key="4">
    <source>
        <dbReference type="Proteomes" id="UP000324748"/>
    </source>
</evidence>
<gene>
    <name evidence="3" type="ORF">PGT21_020976</name>
    <name evidence="2" type="ORF">PGTUg99_011693</name>
</gene>
<reference evidence="4 5" key="1">
    <citation type="submission" date="2019-05" db="EMBL/GenBank/DDBJ databases">
        <title>Emergence of the Ug99 lineage of the wheat stem rust pathogen through somatic hybridization.</title>
        <authorList>
            <person name="Li F."/>
            <person name="Upadhyaya N.M."/>
            <person name="Sperschneider J."/>
            <person name="Matny O."/>
            <person name="Nguyen-Phuc H."/>
            <person name="Mago R."/>
            <person name="Raley C."/>
            <person name="Miller M.E."/>
            <person name="Silverstein K.A.T."/>
            <person name="Henningsen E."/>
            <person name="Hirsch C.D."/>
            <person name="Visser B."/>
            <person name="Pretorius Z.A."/>
            <person name="Steffenson B.J."/>
            <person name="Schwessinger B."/>
            <person name="Dodds P.N."/>
            <person name="Figueroa M."/>
        </authorList>
    </citation>
    <scope>NUCLEOTIDE SEQUENCE [LARGE SCALE GENOMIC DNA]</scope>
    <source>
        <strain evidence="3">21-0</strain>
        <strain evidence="2 5">Ug99</strain>
    </source>
</reference>
<keyword evidence="1" id="KW-0472">Membrane</keyword>